<name>A0A562IEA6_MICOL</name>
<dbReference type="AlphaFoldDB" id="A0A562IEA6"/>
<dbReference type="Proteomes" id="UP000319825">
    <property type="component" value="Unassembled WGS sequence"/>
</dbReference>
<keyword evidence="4" id="KW-1185">Reference proteome</keyword>
<dbReference type="OrthoDB" id="9806887at2"/>
<evidence type="ECO:0000256" key="1">
    <source>
        <dbReference type="ARBA" id="ARBA00022676"/>
    </source>
</evidence>
<keyword evidence="2 3" id="KW-0808">Transferase</keyword>
<accession>A0A562IEA6</accession>
<organism evidence="3 4">
    <name type="scientific">Micromonospora olivasterospora</name>
    <dbReference type="NCBI Taxonomy" id="1880"/>
    <lineage>
        <taxon>Bacteria</taxon>
        <taxon>Bacillati</taxon>
        <taxon>Actinomycetota</taxon>
        <taxon>Actinomycetes</taxon>
        <taxon>Micromonosporales</taxon>
        <taxon>Micromonosporaceae</taxon>
        <taxon>Micromonospora</taxon>
    </lineage>
</organism>
<evidence type="ECO:0000313" key="4">
    <source>
        <dbReference type="Proteomes" id="UP000319825"/>
    </source>
</evidence>
<dbReference type="EMBL" id="VLKE01000001">
    <property type="protein sequence ID" value="TWH69300.1"/>
    <property type="molecule type" value="Genomic_DNA"/>
</dbReference>
<sequence>MRVVVTSEARFRRTPDGAVWTPDGPDHGFWTRYLSVFDEVRVVARVQDTDRAGETARRVDGDRVGVWPLPYYVGPRQYLAARRAVAEAVAEAADDRDAVILRVPSAIGTLLAAGRDRRRLPYGLEVVADPYDVFAPGVVGHPLRPLLRRRFAARLRDECAAAVAVSYVTRAHLQSRYPARPGVPTTAASSIDLPPTAFVAQPRRGAVPVGTEATLVTVGTMDQLYKGVDVLIDALARLTAAGRPVRLAHVGTGRYQPRLADLARRAGVADRVTFLGWCPPGEPLHRRLDAADLFVMPSRTEGLPRALIEAMARGLPALGTSVGGIPELLAPEDLVPPGDPAALADAVAAMLGDPERLTAASGRNLARARAYSRDVLQPRREAFYRSVRDATTRKGLVRSR</sequence>
<evidence type="ECO:0000256" key="2">
    <source>
        <dbReference type="ARBA" id="ARBA00022679"/>
    </source>
</evidence>
<dbReference type="RefSeq" id="WP_145775886.1">
    <property type="nucleotide sequence ID" value="NZ_BAAATQ010000050.1"/>
</dbReference>
<comment type="caution">
    <text evidence="3">The sequence shown here is derived from an EMBL/GenBank/DDBJ whole genome shotgun (WGS) entry which is preliminary data.</text>
</comment>
<keyword evidence="1" id="KW-0328">Glycosyltransferase</keyword>
<reference evidence="3 4" key="1">
    <citation type="submission" date="2019-07" db="EMBL/GenBank/DDBJ databases">
        <title>R&amp;d 2014.</title>
        <authorList>
            <person name="Klenk H.-P."/>
        </authorList>
    </citation>
    <scope>NUCLEOTIDE SEQUENCE [LARGE SCALE GENOMIC DNA]</scope>
    <source>
        <strain evidence="3 4">DSM 43868</strain>
    </source>
</reference>
<evidence type="ECO:0000313" key="3">
    <source>
        <dbReference type="EMBL" id="TWH69300.1"/>
    </source>
</evidence>
<dbReference type="SUPFAM" id="SSF53756">
    <property type="entry name" value="UDP-Glycosyltransferase/glycogen phosphorylase"/>
    <property type="match status" value="1"/>
</dbReference>
<dbReference type="GO" id="GO:0016757">
    <property type="term" value="F:glycosyltransferase activity"/>
    <property type="evidence" value="ECO:0007669"/>
    <property type="project" value="UniProtKB-KW"/>
</dbReference>
<dbReference type="PANTHER" id="PTHR12526:SF510">
    <property type="entry name" value="D-INOSITOL 3-PHOSPHATE GLYCOSYLTRANSFERASE"/>
    <property type="match status" value="1"/>
</dbReference>
<dbReference type="Gene3D" id="3.40.50.2000">
    <property type="entry name" value="Glycogen Phosphorylase B"/>
    <property type="match status" value="2"/>
</dbReference>
<protein>
    <submittedName>
        <fullName evidence="3">Glycosyltransferase involved in cell wall biosynthesis</fullName>
    </submittedName>
</protein>
<dbReference type="Pfam" id="PF13692">
    <property type="entry name" value="Glyco_trans_1_4"/>
    <property type="match status" value="1"/>
</dbReference>
<gene>
    <name evidence="3" type="ORF">JD77_04309</name>
</gene>
<proteinExistence type="predicted"/>
<dbReference type="PANTHER" id="PTHR12526">
    <property type="entry name" value="GLYCOSYLTRANSFERASE"/>
    <property type="match status" value="1"/>
</dbReference>